<evidence type="ECO:0000313" key="8">
    <source>
        <dbReference type="EMBL" id="OOH71453.1"/>
    </source>
</evidence>
<dbReference type="Pfam" id="PF07195">
    <property type="entry name" value="FliD_C"/>
    <property type="match status" value="1"/>
</dbReference>
<reference evidence="8 9" key="1">
    <citation type="submission" date="2016-11" db="EMBL/GenBank/DDBJ databases">
        <title>Comparative genomics of co-occurring bacteria in distinct bioleaching systems unravels niche-specific adaptation.</title>
        <authorList>
            <person name="Zhang X."/>
            <person name="Liu X."/>
            <person name="Yin H."/>
        </authorList>
    </citation>
    <scope>NUCLEOTIDE SEQUENCE [LARGE SCALE GENOMIC DNA]</scope>
    <source>
        <strain evidence="8 9">DX</strain>
    </source>
</reference>
<gene>
    <name evidence="8" type="ORF">BOX24_07985</name>
</gene>
<feature type="coiled-coil region" evidence="5">
    <location>
        <begin position="446"/>
        <end position="484"/>
    </location>
</feature>
<comment type="function">
    <text evidence="5">Required for morphogenesis and for the elongation of the flagellar filament by facilitating polymerization of the flagellin monomers at the tip of growing filament. Forms a capping structure, which prevents flagellin subunits (transported through the central channel of the flagellum) from leaking out without polymerization at the distal end.</text>
</comment>
<dbReference type="Proteomes" id="UP000188586">
    <property type="component" value="Unassembled WGS sequence"/>
</dbReference>
<keyword evidence="3 5" id="KW-0175">Coiled coil</keyword>
<dbReference type="AlphaFoldDB" id="A0A1V3SU64"/>
<evidence type="ECO:0000256" key="1">
    <source>
        <dbReference type="ARBA" id="ARBA00009764"/>
    </source>
</evidence>
<dbReference type="GO" id="GO:0071973">
    <property type="term" value="P:bacterial-type flagellum-dependent cell motility"/>
    <property type="evidence" value="ECO:0007669"/>
    <property type="project" value="TreeGrafter"/>
</dbReference>
<dbReference type="GO" id="GO:0007155">
    <property type="term" value="P:cell adhesion"/>
    <property type="evidence" value="ECO:0007669"/>
    <property type="project" value="InterPro"/>
</dbReference>
<evidence type="ECO:0000259" key="7">
    <source>
        <dbReference type="Pfam" id="PF07195"/>
    </source>
</evidence>
<dbReference type="InterPro" id="IPR003481">
    <property type="entry name" value="FliD_N"/>
</dbReference>
<feature type="domain" description="Flagellar hook-associated protein 2 C-terminal" evidence="7">
    <location>
        <begin position="261"/>
        <end position="481"/>
    </location>
</feature>
<feature type="domain" description="Flagellar hook-associated protein 2 N-terminal" evidence="6">
    <location>
        <begin position="49"/>
        <end position="142"/>
    </location>
</feature>
<organism evidence="8 9">
    <name type="scientific">Leptospirillum ferriphilum</name>
    <dbReference type="NCBI Taxonomy" id="178606"/>
    <lineage>
        <taxon>Bacteria</taxon>
        <taxon>Pseudomonadati</taxon>
        <taxon>Nitrospirota</taxon>
        <taxon>Nitrospiria</taxon>
        <taxon>Nitrospirales</taxon>
        <taxon>Nitrospiraceae</taxon>
        <taxon>Leptospirillum</taxon>
    </lineage>
</organism>
<keyword evidence="4 5" id="KW-0975">Bacterial flagellum</keyword>
<keyword evidence="8" id="KW-0969">Cilium</keyword>
<sequence>MGWPPGPVTEMSLREERGVSGISGNLGSLPSGQGGGRVKISNMAALSQNLDTDALVEASVKSASLPLVQMEESQARLENRQAIWSQVEKKLESFRDASSSLHLEGNFNVFKPVLPAHSGFTVTATDNAAIGHHDIVVESLARPGVAVSSGIRDADRTSVLNIPPDGAFSHGIITFLIGDRLVGGEYKTVRIDQKTGFTLGDLAEAINNAHIGIHAMVMRTGQPGAPYSLSLSSSRNGLNFSVEGTEGIGLSFRTVQKASLAHLTVDGVPVVSSSNDVKDAVPGTVLHLRRPTGQVPVGLSIVHDRKKITANLSRFVKTYNDLIDSIEKFSGFNKMTGRAGPLLGSFTATEIRNRLATALTVSGGDGGRYRTLADIGLTFQRNGRLSYDSQKFDRALSSDYRGVSNLLAGSSVHPGLITHLHDITVELTNPANGPIFGEQQAISSQSRALDKEVERKQDEIADLRERLEEKYANLQGVLGGLNVRQNYVRQQIAQGNI</sequence>
<dbReference type="InterPro" id="IPR040026">
    <property type="entry name" value="FliD"/>
</dbReference>
<proteinExistence type="inferred from homology"/>
<comment type="subunit">
    <text evidence="2 5">Homopentamer.</text>
</comment>
<dbReference type="GO" id="GO:0009421">
    <property type="term" value="C:bacterial-type flagellum filament cap"/>
    <property type="evidence" value="ECO:0007669"/>
    <property type="project" value="InterPro"/>
</dbReference>
<keyword evidence="8" id="KW-0282">Flagellum</keyword>
<evidence type="ECO:0000256" key="2">
    <source>
        <dbReference type="ARBA" id="ARBA00011255"/>
    </source>
</evidence>
<evidence type="ECO:0000259" key="6">
    <source>
        <dbReference type="Pfam" id="PF02465"/>
    </source>
</evidence>
<evidence type="ECO:0000313" key="9">
    <source>
        <dbReference type="Proteomes" id="UP000188586"/>
    </source>
</evidence>
<evidence type="ECO:0000256" key="3">
    <source>
        <dbReference type="ARBA" id="ARBA00023054"/>
    </source>
</evidence>
<comment type="similarity">
    <text evidence="1 5">Belongs to the FliD family.</text>
</comment>
<dbReference type="PANTHER" id="PTHR30288:SF0">
    <property type="entry name" value="FLAGELLAR HOOK-ASSOCIATED PROTEIN 2"/>
    <property type="match status" value="1"/>
</dbReference>
<dbReference type="PANTHER" id="PTHR30288">
    <property type="entry name" value="FLAGELLAR CAP/ASSEMBLY PROTEIN FLID"/>
    <property type="match status" value="1"/>
</dbReference>
<dbReference type="GO" id="GO:0009424">
    <property type="term" value="C:bacterial-type flagellum hook"/>
    <property type="evidence" value="ECO:0007669"/>
    <property type="project" value="UniProtKB-UniRule"/>
</dbReference>
<evidence type="ECO:0000256" key="4">
    <source>
        <dbReference type="ARBA" id="ARBA00023143"/>
    </source>
</evidence>
<keyword evidence="8" id="KW-0966">Cell projection</keyword>
<dbReference type="Pfam" id="PF02465">
    <property type="entry name" value="FliD_N"/>
    <property type="match status" value="1"/>
</dbReference>
<name>A0A1V3SU64_9BACT</name>
<dbReference type="GO" id="GO:0005576">
    <property type="term" value="C:extracellular region"/>
    <property type="evidence" value="ECO:0007669"/>
    <property type="project" value="UniProtKB-SubCell"/>
</dbReference>
<accession>A0A1V3SU64</accession>
<dbReference type="RefSeq" id="WP_038506303.1">
    <property type="nucleotide sequence ID" value="NZ_MPOJ01000017.1"/>
</dbReference>
<protein>
    <recommendedName>
        <fullName evidence="5">Flagellar hook-associated protein 2</fullName>
        <shortName evidence="5">HAP2</shortName>
    </recommendedName>
    <alternativeName>
        <fullName evidence="5">Flagellar cap protein</fullName>
    </alternativeName>
</protein>
<comment type="caution">
    <text evidence="8">The sequence shown here is derived from an EMBL/GenBank/DDBJ whole genome shotgun (WGS) entry which is preliminary data.</text>
</comment>
<dbReference type="InterPro" id="IPR010809">
    <property type="entry name" value="FliD_C"/>
</dbReference>
<keyword evidence="5" id="KW-0964">Secreted</keyword>
<comment type="subcellular location">
    <subcellularLocation>
        <location evidence="5">Secreted</location>
    </subcellularLocation>
    <subcellularLocation>
        <location evidence="5">Bacterial flagellum</location>
    </subcellularLocation>
</comment>
<dbReference type="EMBL" id="MPOJ01000017">
    <property type="protein sequence ID" value="OOH71453.1"/>
    <property type="molecule type" value="Genomic_DNA"/>
</dbReference>
<evidence type="ECO:0000256" key="5">
    <source>
        <dbReference type="RuleBase" id="RU362066"/>
    </source>
</evidence>